<dbReference type="Gene3D" id="2.60.20.10">
    <property type="entry name" value="Crystallins"/>
    <property type="match status" value="1"/>
</dbReference>
<feature type="chain" id="PRO_5047004789" description="Spore-associated protein A" evidence="1">
    <location>
        <begin position="30"/>
        <end position="130"/>
    </location>
</feature>
<evidence type="ECO:0000313" key="2">
    <source>
        <dbReference type="EMBL" id="GAA3499868.1"/>
    </source>
</evidence>
<organism evidence="2 3">
    <name type="scientific">Streptomyces prasinosporus</name>
    <dbReference type="NCBI Taxonomy" id="68256"/>
    <lineage>
        <taxon>Bacteria</taxon>
        <taxon>Bacillati</taxon>
        <taxon>Actinomycetota</taxon>
        <taxon>Actinomycetes</taxon>
        <taxon>Kitasatosporales</taxon>
        <taxon>Streptomycetaceae</taxon>
        <taxon>Streptomyces</taxon>
        <taxon>Streptomyces albogriseolus group</taxon>
    </lineage>
</organism>
<evidence type="ECO:0000313" key="3">
    <source>
        <dbReference type="Proteomes" id="UP001501455"/>
    </source>
</evidence>
<protein>
    <recommendedName>
        <fullName evidence="4">Spore-associated protein A</fullName>
    </recommendedName>
</protein>
<evidence type="ECO:0008006" key="4">
    <source>
        <dbReference type="Google" id="ProtNLM"/>
    </source>
</evidence>
<keyword evidence="1" id="KW-0732">Signal</keyword>
<dbReference type="Proteomes" id="UP001501455">
    <property type="component" value="Unassembled WGS sequence"/>
</dbReference>
<accession>A0ABP6TYN4</accession>
<name>A0ABP6TYN4_9ACTN</name>
<proteinExistence type="predicted"/>
<gene>
    <name evidence="2" type="ORF">GCM10019016_069730</name>
</gene>
<evidence type="ECO:0000256" key="1">
    <source>
        <dbReference type="SAM" id="SignalP"/>
    </source>
</evidence>
<comment type="caution">
    <text evidence="2">The sequence shown here is derived from an EMBL/GenBank/DDBJ whole genome shotgun (WGS) entry which is preliminary data.</text>
</comment>
<dbReference type="EMBL" id="BAAAXF010000048">
    <property type="protein sequence ID" value="GAA3499868.1"/>
    <property type="molecule type" value="Genomic_DNA"/>
</dbReference>
<keyword evidence="3" id="KW-1185">Reference proteome</keyword>
<sequence>MKSMRKIAIAVATLGLGAGLIAVSPAATAATDSTRAIQAGSITLYEHDDFGGRKATFSGTDCNLSNNTWSGSSTIMNNQTSSMSNGRSASVWLWDGAGKTGDVYRAAANSADSDLSNNPIGDNAVSCVEF</sequence>
<dbReference type="SUPFAM" id="SSF49695">
    <property type="entry name" value="gamma-Crystallin-like"/>
    <property type="match status" value="1"/>
</dbReference>
<feature type="signal peptide" evidence="1">
    <location>
        <begin position="1"/>
        <end position="29"/>
    </location>
</feature>
<reference evidence="3" key="1">
    <citation type="journal article" date="2019" name="Int. J. Syst. Evol. Microbiol.">
        <title>The Global Catalogue of Microorganisms (GCM) 10K type strain sequencing project: providing services to taxonomists for standard genome sequencing and annotation.</title>
        <authorList>
            <consortium name="The Broad Institute Genomics Platform"/>
            <consortium name="The Broad Institute Genome Sequencing Center for Infectious Disease"/>
            <person name="Wu L."/>
            <person name="Ma J."/>
        </authorList>
    </citation>
    <scope>NUCLEOTIDE SEQUENCE [LARGE SCALE GENOMIC DNA]</scope>
    <source>
        <strain evidence="3">JCM 4816</strain>
    </source>
</reference>
<dbReference type="InterPro" id="IPR011024">
    <property type="entry name" value="G_crystallin-like"/>
</dbReference>